<reference evidence="1" key="1">
    <citation type="submission" date="2020-02" db="EMBL/GenBank/DDBJ databases">
        <authorList>
            <person name="Meier V. D."/>
        </authorList>
    </citation>
    <scope>NUCLEOTIDE SEQUENCE</scope>
    <source>
        <strain evidence="1">AVDCRST_MAG19</strain>
    </source>
</reference>
<evidence type="ECO:0008006" key="2">
    <source>
        <dbReference type="Google" id="ProtNLM"/>
    </source>
</evidence>
<dbReference type="InterPro" id="IPR036388">
    <property type="entry name" value="WH-like_DNA-bd_sf"/>
</dbReference>
<evidence type="ECO:0000313" key="1">
    <source>
        <dbReference type="EMBL" id="CAA9577551.1"/>
    </source>
</evidence>
<dbReference type="Gene3D" id="1.10.10.10">
    <property type="entry name" value="Winged helix-like DNA-binding domain superfamily/Winged helix DNA-binding domain"/>
    <property type="match status" value="1"/>
</dbReference>
<dbReference type="AlphaFoldDB" id="A0A6J4VG59"/>
<organism evidence="1">
    <name type="scientific">uncultured Thermomicrobiales bacterium</name>
    <dbReference type="NCBI Taxonomy" id="1645740"/>
    <lineage>
        <taxon>Bacteria</taxon>
        <taxon>Pseudomonadati</taxon>
        <taxon>Thermomicrobiota</taxon>
        <taxon>Thermomicrobia</taxon>
        <taxon>Thermomicrobiales</taxon>
        <taxon>environmental samples</taxon>
    </lineage>
</organism>
<protein>
    <recommendedName>
        <fullName evidence="2">RNA polymerase sigma factor 70 region 4 type 2 domain-containing protein</fullName>
    </recommendedName>
</protein>
<gene>
    <name evidence="1" type="ORF">AVDCRST_MAG19-3543</name>
</gene>
<dbReference type="InterPro" id="IPR013324">
    <property type="entry name" value="RNA_pol_sigma_r3/r4-like"/>
</dbReference>
<accession>A0A6J4VG59</accession>
<name>A0A6J4VG59_9BACT</name>
<dbReference type="EMBL" id="CADCWL010000199">
    <property type="protein sequence ID" value="CAA9577551.1"/>
    <property type="molecule type" value="Genomic_DNA"/>
</dbReference>
<sequence>MIDRTAPGARAPLAPLVPADGEITPEQERRFTSLAHAARAGDLGARDALWWALAPKIDRLVAAAGRRTRRGDGPRRDGRAWDGEDLAQEAFPLFADLLVAWPGDGPIGPYLLSHLAWRLRSAAHALVLPRRRELSTLAPHLLHFADETAAAAEALVLLEAIAAGLPPPDGAILLWHVRDGASLVAVARRLGLGRRTVNRRWRGIKRGLRAKG</sequence>
<proteinExistence type="predicted"/>
<dbReference type="SUPFAM" id="SSF88659">
    <property type="entry name" value="Sigma3 and sigma4 domains of RNA polymerase sigma factors"/>
    <property type="match status" value="1"/>
</dbReference>